<dbReference type="HOGENOM" id="CLU_050342_2_1_11"/>
<accession>D6Z892</accession>
<dbReference type="CDD" id="cd14656">
    <property type="entry name" value="Imelysin-like_EfeO"/>
    <property type="match status" value="1"/>
</dbReference>
<dbReference type="InterPro" id="IPR038352">
    <property type="entry name" value="Imelysin_sf"/>
</dbReference>
<gene>
    <name evidence="1" type="ordered locus">Srot_1712</name>
</gene>
<organism evidence="1 2">
    <name type="scientific">Segniliparus rotundus (strain ATCC BAA-972 / CDC 1076 / CIP 108378 / DSM 44985 / JCM 13578)</name>
    <dbReference type="NCBI Taxonomy" id="640132"/>
    <lineage>
        <taxon>Bacteria</taxon>
        <taxon>Bacillati</taxon>
        <taxon>Actinomycetota</taxon>
        <taxon>Actinomycetes</taxon>
        <taxon>Mycobacteriales</taxon>
        <taxon>Segniliparaceae</taxon>
        <taxon>Segniliparus</taxon>
    </lineage>
</organism>
<dbReference type="PROSITE" id="PS51257">
    <property type="entry name" value="PROKAR_LIPOPROTEIN"/>
    <property type="match status" value="1"/>
</dbReference>
<sequence length="368" mass="38930">MSTALFRFCAGDEHSVIFKQSSLAGCLLLLLAGCSGAAGPARPPWAVSWPGLPVTEVRAIGDGCVRDPAARPGEQVMVVANTSAAPLELRIVLADSPAAVFELEPVAPATARAATARLAGGRYRYACYFEEQRVMYSEPFEVVGAPGDQQAVAAVSMQDLNPVAREYEHWVAGLLPQLRQQTAAIAVGGAAGKRSWTAAHRLYETLGAAYDAFGDQGQAVEDGFASVEDALWRGADAADASRTLTEAVDALADSFPEAEVDPLALGLRAHEIVEDSIDKTLSGRDDHGSHTALATLAANLDGVTKLLDLLDPLLRTRYSALPALRAELVSAQALVSGHPPRQRLNAVFSQLAEDLAPVAAICDIRRRE</sequence>
<dbReference type="STRING" id="640132.Srot_1712"/>
<dbReference type="eggNOG" id="COG2822">
    <property type="taxonomic scope" value="Bacteria"/>
</dbReference>
<evidence type="ECO:0000313" key="2">
    <source>
        <dbReference type="Proteomes" id="UP000002247"/>
    </source>
</evidence>
<protein>
    <submittedName>
        <fullName evidence="1">Peptidase M75, Imelysin</fullName>
    </submittedName>
</protein>
<dbReference type="KEGG" id="srt:Srot_1712"/>
<dbReference type="AlphaFoldDB" id="D6Z892"/>
<reference evidence="1 2" key="1">
    <citation type="journal article" date="2010" name="Stand. Genomic Sci.">
        <title>Complete genome sequence of Segniliparus rotundus type strain (CDC 1076).</title>
        <authorList>
            <person name="Sikorski J."/>
            <person name="Lapidus A."/>
            <person name="Copeland A."/>
            <person name="Misra M."/>
            <person name="Glavina Del Rio T."/>
            <person name="Nolan M."/>
            <person name="Lucas S."/>
            <person name="Chen F."/>
            <person name="Tice H."/>
            <person name="Cheng J.F."/>
            <person name="Jando M."/>
            <person name="Schneider S."/>
            <person name="Bruce D."/>
            <person name="Goodwin L."/>
            <person name="Pitluck S."/>
            <person name="Liolios K."/>
            <person name="Mikhailova N."/>
            <person name="Pati A."/>
            <person name="Ivanova N."/>
            <person name="Mavromatis K."/>
            <person name="Chen A."/>
            <person name="Palaniappan K."/>
            <person name="Chertkov O."/>
            <person name="Land M."/>
            <person name="Hauser L."/>
            <person name="Chang Y.J."/>
            <person name="Jeffries C.D."/>
            <person name="Brettin T."/>
            <person name="Detter J.C."/>
            <person name="Han C."/>
            <person name="Rohde M."/>
            <person name="Goker M."/>
            <person name="Bristow J."/>
            <person name="Eisen J.A."/>
            <person name="Markowitz V."/>
            <person name="Hugenholtz P."/>
            <person name="Kyrpides N.C."/>
            <person name="Klenk H.P."/>
        </authorList>
    </citation>
    <scope>NUCLEOTIDE SEQUENCE [LARGE SCALE GENOMIC DNA]</scope>
    <source>
        <strain evidence="2">ATCC BAA-972 / CDC 1076 / CIP 108378 / DSM 44985 / JCM 13578</strain>
    </source>
</reference>
<name>D6Z892_SEGRD</name>
<evidence type="ECO:0000313" key="1">
    <source>
        <dbReference type="EMBL" id="ADG98172.1"/>
    </source>
</evidence>
<keyword evidence="2" id="KW-1185">Reference proteome</keyword>
<dbReference type="InterPro" id="IPR034981">
    <property type="entry name" value="Imelysin-like_EfeO/Algp7"/>
</dbReference>
<dbReference type="EMBL" id="CP001958">
    <property type="protein sequence ID" value="ADG98172.1"/>
    <property type="molecule type" value="Genomic_DNA"/>
</dbReference>
<dbReference type="Gene3D" id="1.20.1420.20">
    <property type="entry name" value="M75 peptidase, HXXE motif"/>
    <property type="match status" value="1"/>
</dbReference>
<proteinExistence type="predicted"/>
<dbReference type="Proteomes" id="UP000002247">
    <property type="component" value="Chromosome"/>
</dbReference>